<feature type="transmembrane region" description="Helical" evidence="7">
    <location>
        <begin position="384"/>
        <end position="408"/>
    </location>
</feature>
<feature type="transmembrane region" description="Helical" evidence="7">
    <location>
        <begin position="243"/>
        <end position="265"/>
    </location>
</feature>
<keyword evidence="4 7" id="KW-0812">Transmembrane</keyword>
<dbReference type="InterPro" id="IPR020846">
    <property type="entry name" value="MFS_dom"/>
</dbReference>
<dbReference type="PANTHER" id="PTHR42718">
    <property type="entry name" value="MAJOR FACILITATOR SUPERFAMILY MULTIDRUG TRANSPORTER MFSC"/>
    <property type="match status" value="1"/>
</dbReference>
<keyword evidence="5 7" id="KW-1133">Transmembrane helix</keyword>
<feature type="domain" description="Major facilitator superfamily (MFS) profile" evidence="8">
    <location>
        <begin position="28"/>
        <end position="491"/>
    </location>
</feature>
<evidence type="ECO:0000256" key="7">
    <source>
        <dbReference type="SAM" id="Phobius"/>
    </source>
</evidence>
<geneLocation type="plasmid" evidence="9">
    <name>unnamed</name>
</geneLocation>
<dbReference type="EMBL" id="JALAYX010000001">
    <property type="protein sequence ID" value="MCJ8237129.1"/>
    <property type="molecule type" value="Genomic_DNA"/>
</dbReference>
<evidence type="ECO:0000256" key="6">
    <source>
        <dbReference type="ARBA" id="ARBA00023136"/>
    </source>
</evidence>
<feature type="transmembrane region" description="Helical" evidence="7">
    <location>
        <begin position="94"/>
        <end position="113"/>
    </location>
</feature>
<dbReference type="PRINTS" id="PR01036">
    <property type="entry name" value="TCRTETB"/>
</dbReference>
<organism evidence="9 10">
    <name type="scientific">Peteryoungia algae</name>
    <dbReference type="NCBI Taxonomy" id="2919917"/>
    <lineage>
        <taxon>Bacteria</taxon>
        <taxon>Pseudomonadati</taxon>
        <taxon>Pseudomonadota</taxon>
        <taxon>Alphaproteobacteria</taxon>
        <taxon>Hyphomicrobiales</taxon>
        <taxon>Rhizobiaceae</taxon>
        <taxon>Peteryoungia</taxon>
    </lineage>
</organism>
<evidence type="ECO:0000256" key="4">
    <source>
        <dbReference type="ARBA" id="ARBA00022692"/>
    </source>
</evidence>
<feature type="transmembrane region" description="Helical" evidence="7">
    <location>
        <begin position="286"/>
        <end position="313"/>
    </location>
</feature>
<feature type="transmembrane region" description="Helical" evidence="7">
    <location>
        <begin position="218"/>
        <end position="237"/>
    </location>
</feature>
<evidence type="ECO:0000256" key="5">
    <source>
        <dbReference type="ARBA" id="ARBA00022989"/>
    </source>
</evidence>
<evidence type="ECO:0000313" key="9">
    <source>
        <dbReference type="EMBL" id="MCJ8237129.1"/>
    </source>
</evidence>
<keyword evidence="3" id="KW-1003">Cell membrane</keyword>
<accession>A0ABT0CVD9</accession>
<dbReference type="CDD" id="cd17321">
    <property type="entry name" value="MFS_MMR_MDR_like"/>
    <property type="match status" value="1"/>
</dbReference>
<feature type="transmembrane region" description="Helical" evidence="7">
    <location>
        <begin position="325"/>
        <end position="342"/>
    </location>
</feature>
<evidence type="ECO:0000259" key="8">
    <source>
        <dbReference type="PROSITE" id="PS50850"/>
    </source>
</evidence>
<evidence type="ECO:0000256" key="3">
    <source>
        <dbReference type="ARBA" id="ARBA00022475"/>
    </source>
</evidence>
<name>A0ABT0CVD9_9HYPH</name>
<dbReference type="Proteomes" id="UP001522662">
    <property type="component" value="Unassembled WGS sequence"/>
</dbReference>
<feature type="transmembrane region" description="Helical" evidence="7">
    <location>
        <begin position="420"/>
        <end position="442"/>
    </location>
</feature>
<feature type="transmembrane region" description="Helical" evidence="7">
    <location>
        <begin position="66"/>
        <end position="82"/>
    </location>
</feature>
<keyword evidence="6 7" id="KW-0472">Membrane</keyword>
<evidence type="ECO:0000256" key="2">
    <source>
        <dbReference type="ARBA" id="ARBA00022448"/>
    </source>
</evidence>
<dbReference type="InterPro" id="IPR011701">
    <property type="entry name" value="MFS"/>
</dbReference>
<dbReference type="PROSITE" id="PS50850">
    <property type="entry name" value="MFS"/>
    <property type="match status" value="1"/>
</dbReference>
<evidence type="ECO:0000256" key="1">
    <source>
        <dbReference type="ARBA" id="ARBA00004651"/>
    </source>
</evidence>
<keyword evidence="10" id="KW-1185">Reference proteome</keyword>
<feature type="transmembrane region" description="Helical" evidence="7">
    <location>
        <begin position="26"/>
        <end position="46"/>
    </location>
</feature>
<evidence type="ECO:0000313" key="10">
    <source>
        <dbReference type="Proteomes" id="UP001522662"/>
    </source>
</evidence>
<comment type="caution">
    <text evidence="9">The sequence shown here is derived from an EMBL/GenBank/DDBJ whole genome shotgun (WGS) entry which is preliminary data.</text>
</comment>
<feature type="transmembrane region" description="Helical" evidence="7">
    <location>
        <begin position="187"/>
        <end position="206"/>
    </location>
</feature>
<comment type="subcellular location">
    <subcellularLocation>
        <location evidence="1">Cell membrane</location>
        <topology evidence="1">Multi-pass membrane protein</topology>
    </subcellularLocation>
</comment>
<feature type="transmembrane region" description="Helical" evidence="7">
    <location>
        <begin position="462"/>
        <end position="484"/>
    </location>
</feature>
<dbReference type="RefSeq" id="WP_245134479.1">
    <property type="nucleotide sequence ID" value="NZ_CP128477.1"/>
</dbReference>
<proteinExistence type="predicted"/>
<dbReference type="NCBIfam" id="TIGR00711">
    <property type="entry name" value="efflux_EmrB"/>
    <property type="match status" value="1"/>
</dbReference>
<dbReference type="Gene3D" id="1.20.1250.20">
    <property type="entry name" value="MFS general substrate transporter like domains"/>
    <property type="match status" value="1"/>
</dbReference>
<protein>
    <submittedName>
        <fullName evidence="9">MFS transporter</fullName>
    </submittedName>
</protein>
<keyword evidence="2" id="KW-0813">Transport</keyword>
<keyword evidence="9" id="KW-0614">Plasmid</keyword>
<dbReference type="SUPFAM" id="SSF103473">
    <property type="entry name" value="MFS general substrate transporter"/>
    <property type="match status" value="1"/>
</dbReference>
<dbReference type="InterPro" id="IPR036259">
    <property type="entry name" value="MFS_trans_sf"/>
</dbReference>
<feature type="transmembrane region" description="Helical" evidence="7">
    <location>
        <begin position="152"/>
        <end position="175"/>
    </location>
</feature>
<dbReference type="InterPro" id="IPR004638">
    <property type="entry name" value="EmrB-like"/>
</dbReference>
<gene>
    <name evidence="9" type="ORF">MKJ03_02225</name>
</gene>
<reference evidence="9 10" key="1">
    <citation type="submission" date="2022-03" db="EMBL/GenBank/DDBJ databases">
        <title>Rhizobium SSM4.3 sp. nov., isolated from Sediment (Gouqi Island).</title>
        <authorList>
            <person name="Chen G."/>
        </authorList>
    </citation>
    <scope>NUCLEOTIDE SEQUENCE [LARGE SCALE GENOMIC DNA]</scope>
    <source>
        <strain evidence="9 10">SSM4.3</strain>
        <plasmid evidence="9">unnamed</plasmid>
    </source>
</reference>
<dbReference type="Pfam" id="PF07690">
    <property type="entry name" value="MFS_1"/>
    <property type="match status" value="1"/>
</dbReference>
<dbReference type="Gene3D" id="1.20.1720.10">
    <property type="entry name" value="Multidrug resistance protein D"/>
    <property type="match status" value="1"/>
</dbReference>
<dbReference type="PANTHER" id="PTHR42718:SF39">
    <property type="entry name" value="ACTINORHODIN TRANSPORTER-RELATED"/>
    <property type="match status" value="1"/>
</dbReference>
<sequence length="501" mass="53084">MTETPVVNRPADAPPMSASHPYPKRWTALAVMMLANFMNLLDVTIVNVALPSLQSELGATSSQIEWVVAGYVLVFALGLLPFGRLGDVRGKKQVFLVGVAAFTFASLLCGLAPDIGWLVVARLLQGAGAAVMTPQVLAIAQMMFPPKERAAAFSLFGLSAGLAAVSGPILGGWLIALDLFELGWRPIFLINIPVGIVTILLGWRLIPALAPKPGLRNDFGGIVLAAAAIFCIIFPLIEGRGFGWPLWCFAMLAMAVPLGVAFGLWERRQHRLKAPELLPVALMKNRNYVIGALMTATFFSTLPGFFLIFAMFLQQGYGLTPLQSGMTTVPFSVGIFIASLISGRLGNIAPRIRVIVGVVMVAIGMGLLRSEIQTVGEIVDRMALLPWFLLSGLGMGIAIAPMFQLVLAGVPPQDAGGGSGALQAIQQVGSALGIAIVSEIFFSDLARNAAEGLSGKAAYAEGMSLGLIYNFVAYAIVLGAVLSMRTVTPASEKLERPLPIE</sequence>
<feature type="transmembrane region" description="Helical" evidence="7">
    <location>
        <begin position="119"/>
        <end position="140"/>
    </location>
</feature>